<dbReference type="EMBL" id="AZEF01000012">
    <property type="protein sequence ID" value="KRL02508.1"/>
    <property type="molecule type" value="Genomic_DNA"/>
</dbReference>
<dbReference type="AlphaFoldDB" id="A0A0R1M3A2"/>
<reference evidence="1 2" key="1">
    <citation type="journal article" date="2015" name="Genome Announc.">
        <title>Expanding the biotechnology potential of lactobacilli through comparative genomics of 213 strains and associated genera.</title>
        <authorList>
            <person name="Sun Z."/>
            <person name="Harris H.M."/>
            <person name="McCann A."/>
            <person name="Guo C."/>
            <person name="Argimon S."/>
            <person name="Zhang W."/>
            <person name="Yang X."/>
            <person name="Jeffery I.B."/>
            <person name="Cooney J.C."/>
            <person name="Kagawa T.F."/>
            <person name="Liu W."/>
            <person name="Song Y."/>
            <person name="Salvetti E."/>
            <person name="Wrobel A."/>
            <person name="Rasinkangas P."/>
            <person name="Parkhill J."/>
            <person name="Rea M.C."/>
            <person name="O'Sullivan O."/>
            <person name="Ritari J."/>
            <person name="Douillard F.P."/>
            <person name="Paul Ross R."/>
            <person name="Yang R."/>
            <person name="Briner A.E."/>
            <person name="Felis G.E."/>
            <person name="de Vos W.M."/>
            <person name="Barrangou R."/>
            <person name="Klaenhammer T.R."/>
            <person name="Caufield P.W."/>
            <person name="Cui Y."/>
            <person name="Zhang H."/>
            <person name="O'Toole P.W."/>
        </authorList>
    </citation>
    <scope>NUCLEOTIDE SEQUENCE [LARGE SCALE GENOMIC DNA]</scope>
    <source>
        <strain evidence="1 2">DSM 19910</strain>
    </source>
</reference>
<dbReference type="Proteomes" id="UP000051621">
    <property type="component" value="Unassembled WGS sequence"/>
</dbReference>
<protein>
    <submittedName>
        <fullName evidence="1">Uncharacterized protein</fullName>
    </submittedName>
</protein>
<dbReference type="STRING" id="1423731.FC81_GL000673"/>
<dbReference type="PATRIC" id="fig|1423731.3.peg.691"/>
<proteinExistence type="predicted"/>
<name>A0A0R1M3A2_9LACO</name>
<accession>A0A0R1M3A2</accession>
<evidence type="ECO:0000313" key="2">
    <source>
        <dbReference type="Proteomes" id="UP000051621"/>
    </source>
</evidence>
<keyword evidence="2" id="KW-1185">Reference proteome</keyword>
<organism evidence="1 2">
    <name type="scientific">Liquorilactobacillus capillatus DSM 19910</name>
    <dbReference type="NCBI Taxonomy" id="1423731"/>
    <lineage>
        <taxon>Bacteria</taxon>
        <taxon>Bacillati</taxon>
        <taxon>Bacillota</taxon>
        <taxon>Bacilli</taxon>
        <taxon>Lactobacillales</taxon>
        <taxon>Lactobacillaceae</taxon>
        <taxon>Liquorilactobacillus</taxon>
    </lineage>
</organism>
<sequence>MENRGYTLTVNSLVFKLVNVDGERWTFLDEFAHKLYKRYQGEPLTNDEIMRAIQIFRAEVRRRESK</sequence>
<gene>
    <name evidence="1" type="ORF">FC81_GL000673</name>
</gene>
<comment type="caution">
    <text evidence="1">The sequence shown here is derived from an EMBL/GenBank/DDBJ whole genome shotgun (WGS) entry which is preliminary data.</text>
</comment>
<evidence type="ECO:0000313" key="1">
    <source>
        <dbReference type="EMBL" id="KRL02508.1"/>
    </source>
</evidence>